<dbReference type="InterPro" id="IPR013217">
    <property type="entry name" value="Methyltransf_12"/>
</dbReference>
<evidence type="ECO:0000313" key="4">
    <source>
        <dbReference type="Proteomes" id="UP001139559"/>
    </source>
</evidence>
<dbReference type="AlphaFoldDB" id="A0A9X2BJD4"/>
<dbReference type="Proteomes" id="UP001139559">
    <property type="component" value="Unassembled WGS sequence"/>
</dbReference>
<sequence length="193" mass="21400">MANEWDEYAKTWETEQATSEFASHVFEQLIKQTSLKGKHVLDFGCGTGLLSQKMVYAAKDIVALDSSEAMIEQLDKKELANVEPVVDELTRGLVAQHPAFRNQFDIVVASSVCSFLPSFSETADVIYSILDNDGVFIHWDWVAENEGGFGLTQTKVEHVLTSVGFEDVSVSVAFEMDTKQGKRSVLMGVGKKR</sequence>
<dbReference type="CDD" id="cd02440">
    <property type="entry name" value="AdoMet_MTases"/>
    <property type="match status" value="1"/>
</dbReference>
<protein>
    <submittedName>
        <fullName evidence="3">Methyltransferase</fullName>
    </submittedName>
</protein>
<dbReference type="SUPFAM" id="SSF53335">
    <property type="entry name" value="S-adenosyl-L-methionine-dependent methyltransferases"/>
    <property type="match status" value="1"/>
</dbReference>
<comment type="caution">
    <text evidence="3">The sequence shown here is derived from an EMBL/GenBank/DDBJ whole genome shotgun (WGS) entry which is preliminary data.</text>
</comment>
<dbReference type="InterPro" id="IPR029063">
    <property type="entry name" value="SAM-dependent_MTases_sf"/>
</dbReference>
<dbReference type="RefSeq" id="WP_248010763.1">
    <property type="nucleotide sequence ID" value="NZ_JAJHVV010000018.1"/>
</dbReference>
<dbReference type="Pfam" id="PF08242">
    <property type="entry name" value="Methyltransf_12"/>
    <property type="match status" value="1"/>
</dbReference>
<dbReference type="GO" id="GO:0008168">
    <property type="term" value="F:methyltransferase activity"/>
    <property type="evidence" value="ECO:0007669"/>
    <property type="project" value="UniProtKB-KW"/>
</dbReference>
<dbReference type="PANTHER" id="PTHR43861:SF3">
    <property type="entry name" value="PUTATIVE (AFU_ORTHOLOGUE AFUA_2G14390)-RELATED"/>
    <property type="match status" value="1"/>
</dbReference>
<organism evidence="3 4">
    <name type="scientific">Vibrio amylolyticus</name>
    <dbReference type="NCBI Taxonomy" id="2847292"/>
    <lineage>
        <taxon>Bacteria</taxon>
        <taxon>Pseudomonadati</taxon>
        <taxon>Pseudomonadota</taxon>
        <taxon>Gammaproteobacteria</taxon>
        <taxon>Vibrionales</taxon>
        <taxon>Vibrionaceae</taxon>
        <taxon>Vibrio</taxon>
    </lineage>
</organism>
<evidence type="ECO:0000259" key="2">
    <source>
        <dbReference type="Pfam" id="PF08242"/>
    </source>
</evidence>
<dbReference type="Gene3D" id="3.40.50.150">
    <property type="entry name" value="Vaccinia Virus protein VP39"/>
    <property type="match status" value="1"/>
</dbReference>
<feature type="domain" description="Methyltransferase type 12" evidence="2">
    <location>
        <begin position="41"/>
        <end position="136"/>
    </location>
</feature>
<reference evidence="3" key="1">
    <citation type="submission" date="2021-11" db="EMBL/GenBank/DDBJ databases">
        <title>Vibrio ZSDE26 sp. nov. and Vibrio ZSDZ34 sp. nov., isolated from coastal seawater in Qingdao.</title>
        <authorList>
            <person name="Zhang P."/>
        </authorList>
    </citation>
    <scope>NUCLEOTIDE SEQUENCE</scope>
    <source>
        <strain evidence="3">ZSDE26</strain>
    </source>
</reference>
<keyword evidence="3" id="KW-0489">Methyltransferase</keyword>
<evidence type="ECO:0000313" key="3">
    <source>
        <dbReference type="EMBL" id="MCK6265699.1"/>
    </source>
</evidence>
<keyword evidence="4" id="KW-1185">Reference proteome</keyword>
<keyword evidence="1" id="KW-0808">Transferase</keyword>
<gene>
    <name evidence="3" type="ORF">KP803_20790</name>
</gene>
<evidence type="ECO:0000256" key="1">
    <source>
        <dbReference type="ARBA" id="ARBA00022679"/>
    </source>
</evidence>
<dbReference type="EMBL" id="JAJHVV010000018">
    <property type="protein sequence ID" value="MCK6265699.1"/>
    <property type="molecule type" value="Genomic_DNA"/>
</dbReference>
<dbReference type="PANTHER" id="PTHR43861">
    <property type="entry name" value="TRANS-ACONITATE 2-METHYLTRANSFERASE-RELATED"/>
    <property type="match status" value="1"/>
</dbReference>
<dbReference type="GO" id="GO:0032259">
    <property type="term" value="P:methylation"/>
    <property type="evidence" value="ECO:0007669"/>
    <property type="project" value="UniProtKB-KW"/>
</dbReference>
<name>A0A9X2BJD4_9VIBR</name>
<proteinExistence type="predicted"/>
<accession>A0A9X2BJD4</accession>